<feature type="domain" description="Glycosyltransferase 2-like" evidence="1">
    <location>
        <begin position="269"/>
        <end position="393"/>
    </location>
</feature>
<name>A0A7W8MAB1_9BURK</name>
<evidence type="ECO:0000313" key="3">
    <source>
        <dbReference type="Proteomes" id="UP000532440"/>
    </source>
</evidence>
<sequence length="595" mass="64910">MRDRQTEAQYYPREFMPLQDLDDVLCVAPHPDDEVFGAGGLLTLLAAQGRRVRCVVLSRGERAEGDPSGELAALRMDESRRAARVLGLPEPRFRDWPDRGMTYGEPLIADLAAQIMEAGARVLLLPSLSEPHPDHQVAALAGMAAAQRSATVRTLLFYEVGAPMHPNALVDISAVAGRKWQAMREFASQEAIQPYEAQARALATLRAFGAPGGCTAAEAFFRVEADALLSRGAGAALPLWPLARARAQLANGPDELPLVSVLVRSMDRPQLAEAIASVAAQTWSNLEVVVLNASGRAHSPLVAAPAGMPLRLVQPGLDEGGAPRACGRAAAANRALQAARGEFALFLDDDDLIHPGHLERLMAALRARPAAVAAYGGVRVEGPDGTFLRDYDLPWSPERLQGINFLPMHAVLFRMAPVRAPGLRFDESLPVLEDWEFWRGLAALGDFVHCPGVSALYRQAHGDSGVGTPGHPNHWQRWHRLLLERGLEGATPQRCADLLAWHAIEVDRLQVREERLQAQLGERDAAQEQLRRSSAAELGALRAELGARQAEHGELARERALLRSELAMITVSRSWRITRPLRALTGWLHRLRGRA</sequence>
<dbReference type="Pfam" id="PF00535">
    <property type="entry name" value="Glycos_transf_2"/>
    <property type="match status" value="1"/>
</dbReference>
<dbReference type="PANTHER" id="PTHR43685">
    <property type="entry name" value="GLYCOSYLTRANSFERASE"/>
    <property type="match status" value="1"/>
</dbReference>
<dbReference type="SUPFAM" id="SSF53448">
    <property type="entry name" value="Nucleotide-diphospho-sugar transferases"/>
    <property type="match status" value="1"/>
</dbReference>
<organism evidence="2 3">
    <name type="scientific">Quisquiliibacterium transsilvanicum</name>
    <dbReference type="NCBI Taxonomy" id="1549638"/>
    <lineage>
        <taxon>Bacteria</taxon>
        <taxon>Pseudomonadati</taxon>
        <taxon>Pseudomonadota</taxon>
        <taxon>Betaproteobacteria</taxon>
        <taxon>Burkholderiales</taxon>
        <taxon>Burkholderiaceae</taxon>
        <taxon>Quisquiliibacterium</taxon>
    </lineage>
</organism>
<comment type="caution">
    <text evidence="2">The sequence shown here is derived from an EMBL/GenBank/DDBJ whole genome shotgun (WGS) entry which is preliminary data.</text>
</comment>
<dbReference type="EMBL" id="JACHGB010000007">
    <property type="protein sequence ID" value="MBB5273492.1"/>
    <property type="molecule type" value="Genomic_DNA"/>
</dbReference>
<dbReference type="RefSeq" id="WP_183970176.1">
    <property type="nucleotide sequence ID" value="NZ_BAABEW010000020.1"/>
</dbReference>
<reference evidence="2 3" key="1">
    <citation type="submission" date="2020-08" db="EMBL/GenBank/DDBJ databases">
        <title>Genomic Encyclopedia of Type Strains, Phase IV (KMG-IV): sequencing the most valuable type-strain genomes for metagenomic binning, comparative biology and taxonomic classification.</title>
        <authorList>
            <person name="Goeker M."/>
        </authorList>
    </citation>
    <scope>NUCLEOTIDE SEQUENCE [LARGE SCALE GENOMIC DNA]</scope>
    <source>
        <strain evidence="2 3">DSM 29781</strain>
    </source>
</reference>
<dbReference type="AlphaFoldDB" id="A0A7W8MAB1"/>
<proteinExistence type="predicted"/>
<keyword evidence="3" id="KW-1185">Reference proteome</keyword>
<dbReference type="InterPro" id="IPR001173">
    <property type="entry name" value="Glyco_trans_2-like"/>
</dbReference>
<dbReference type="InterPro" id="IPR024078">
    <property type="entry name" value="LmbE-like_dom_sf"/>
</dbReference>
<dbReference type="SUPFAM" id="SSF102588">
    <property type="entry name" value="LmbE-like"/>
    <property type="match status" value="1"/>
</dbReference>
<dbReference type="Proteomes" id="UP000532440">
    <property type="component" value="Unassembled WGS sequence"/>
</dbReference>
<accession>A0A7W8MAB1</accession>
<dbReference type="Pfam" id="PF02585">
    <property type="entry name" value="PIG-L"/>
    <property type="match status" value="1"/>
</dbReference>
<evidence type="ECO:0000259" key="1">
    <source>
        <dbReference type="Pfam" id="PF00535"/>
    </source>
</evidence>
<gene>
    <name evidence="2" type="ORF">HNQ70_003522</name>
</gene>
<dbReference type="Gene3D" id="3.40.50.10320">
    <property type="entry name" value="LmbE-like"/>
    <property type="match status" value="1"/>
</dbReference>
<dbReference type="InterPro" id="IPR050834">
    <property type="entry name" value="Glycosyltransf_2"/>
</dbReference>
<evidence type="ECO:0000313" key="2">
    <source>
        <dbReference type="EMBL" id="MBB5273492.1"/>
    </source>
</evidence>
<dbReference type="InterPro" id="IPR029044">
    <property type="entry name" value="Nucleotide-diphossugar_trans"/>
</dbReference>
<dbReference type="InterPro" id="IPR003737">
    <property type="entry name" value="GlcNAc_PI_deacetylase-related"/>
</dbReference>
<protein>
    <submittedName>
        <fullName evidence="2">LmbE family N-acetylglucosaminyl deacetylase</fullName>
    </submittedName>
</protein>
<dbReference type="PANTHER" id="PTHR43685:SF2">
    <property type="entry name" value="GLYCOSYLTRANSFERASE 2-LIKE DOMAIN-CONTAINING PROTEIN"/>
    <property type="match status" value="1"/>
</dbReference>
<dbReference type="Gene3D" id="3.90.550.10">
    <property type="entry name" value="Spore Coat Polysaccharide Biosynthesis Protein SpsA, Chain A"/>
    <property type="match status" value="1"/>
</dbReference>